<reference evidence="2 3" key="1">
    <citation type="submission" date="2020-08" db="EMBL/GenBank/DDBJ databases">
        <title>Sequencing the genomes of 1000 actinobacteria strains.</title>
        <authorList>
            <person name="Klenk H.-P."/>
        </authorList>
    </citation>
    <scope>NUCLEOTIDE SEQUENCE [LARGE SCALE GENOMIC DNA]</scope>
    <source>
        <strain evidence="2 3">DSM 44551</strain>
    </source>
</reference>
<evidence type="ECO:0000313" key="3">
    <source>
        <dbReference type="Proteomes" id="UP000572635"/>
    </source>
</evidence>
<feature type="domain" description="DUF1023" evidence="1">
    <location>
        <begin position="55"/>
        <end position="222"/>
    </location>
</feature>
<dbReference type="AlphaFoldDB" id="A0A7W8QQM8"/>
<name>A0A7W8QQM8_9ACTN</name>
<dbReference type="Gene3D" id="3.40.50.1820">
    <property type="entry name" value="alpha/beta hydrolase"/>
    <property type="match status" value="1"/>
</dbReference>
<dbReference type="RefSeq" id="WP_184395806.1">
    <property type="nucleotide sequence ID" value="NZ_BAAAJD010000003.1"/>
</dbReference>
<dbReference type="SUPFAM" id="SSF53474">
    <property type="entry name" value="alpha/beta-Hydrolases"/>
    <property type="match status" value="1"/>
</dbReference>
<dbReference type="Pfam" id="PF06259">
    <property type="entry name" value="Abhydrolase_8"/>
    <property type="match status" value="1"/>
</dbReference>
<comment type="caution">
    <text evidence="2">The sequence shown here is derived from an EMBL/GenBank/DDBJ whole genome shotgun (WGS) entry which is preliminary data.</text>
</comment>
<evidence type="ECO:0000259" key="1">
    <source>
        <dbReference type="Pfam" id="PF06259"/>
    </source>
</evidence>
<protein>
    <recommendedName>
        <fullName evidence="1">DUF1023 domain-containing protein</fullName>
    </recommendedName>
</protein>
<dbReference type="Proteomes" id="UP000572635">
    <property type="component" value="Unassembled WGS sequence"/>
</dbReference>
<accession>A0A7W8QQM8</accession>
<sequence>MLERAVTLLVVSIVAMAGLAAGLWSPTAEAREAAEPLRYAPVQEAASGRTLLADDPETGRVVEVIGDLDGAEHVAVVVPGTGQNRGNFRTSDRGAGTVPVQNGEALYAQMRKRSDRVAVVVWLGYRPPQKPNASAYRLESAREGADELTRFTREALPDGAHTTLACHSYGAAVCGLAAQHPGTADDVVALGAPGMGVDSAAEIDARVWAVRAGDDWIRFVPGMRLGGFGLGTDPVSDGFGATVFTDDRISGHEQYYEEGSASLSAIADIAVNGASSSTGS</sequence>
<evidence type="ECO:0000313" key="2">
    <source>
        <dbReference type="EMBL" id="MBB5434810.1"/>
    </source>
</evidence>
<organism evidence="2 3">
    <name type="scientific">Nocardiopsis composta</name>
    <dbReference type="NCBI Taxonomy" id="157465"/>
    <lineage>
        <taxon>Bacteria</taxon>
        <taxon>Bacillati</taxon>
        <taxon>Actinomycetota</taxon>
        <taxon>Actinomycetes</taxon>
        <taxon>Streptosporangiales</taxon>
        <taxon>Nocardiopsidaceae</taxon>
        <taxon>Nocardiopsis</taxon>
    </lineage>
</organism>
<dbReference type="InterPro" id="IPR029058">
    <property type="entry name" value="AB_hydrolase_fold"/>
</dbReference>
<gene>
    <name evidence="2" type="ORF">HDA36_004894</name>
</gene>
<keyword evidence="3" id="KW-1185">Reference proteome</keyword>
<dbReference type="InterPro" id="IPR010427">
    <property type="entry name" value="DUF1023"/>
</dbReference>
<proteinExistence type="predicted"/>
<dbReference type="EMBL" id="JACHDB010000001">
    <property type="protein sequence ID" value="MBB5434810.1"/>
    <property type="molecule type" value="Genomic_DNA"/>
</dbReference>